<dbReference type="InterPro" id="IPR011697">
    <property type="entry name" value="Peptidase_C26"/>
</dbReference>
<reference evidence="6" key="1">
    <citation type="submission" date="2016-01" db="EMBL/GenBank/DDBJ databases">
        <authorList>
            <person name="Peeters C."/>
        </authorList>
    </citation>
    <scope>NUCLEOTIDE SEQUENCE</scope>
    <source>
        <strain evidence="6">LMG 29321</strain>
    </source>
</reference>
<dbReference type="Proteomes" id="UP000071859">
    <property type="component" value="Unassembled WGS sequence"/>
</dbReference>
<protein>
    <recommendedName>
        <fullName evidence="5">gamma-glutamyl-gamma-aminobutyrate hydrolase</fullName>
        <ecNumber evidence="5">3.5.1.94</ecNumber>
    </recommendedName>
</protein>
<comment type="pathway">
    <text evidence="4">Amine and polyamine degradation; putrescine degradation; 4-aminobutanoate from putrescine: step 4/4.</text>
</comment>
<sequence length="263" mass="28599">MNHPRAYRPVVAVVADRFEHHKHAAHAVLDGYVHALAQVAQVLPLIVPAHDESIDTETLISTIDGFLLTGSPSNVAAERYGAAPLPASTTIDPNRDAVSFRLLPAILEAGVPFLGICRGFQELNVVFGGSLERAVHDQPGRLDHREGDHDRPLSRWYEDRHALHIAPGGRLAELAGEAEAVMVNSLHHQGVEKLGAGLRVEAKAPDGLIEAVSVESAAQFTLGVQWHPEMRVDDSPLAHAIFTAFGDACRLRQQERLQSRIHA</sequence>
<dbReference type="Gene3D" id="3.40.50.880">
    <property type="match status" value="1"/>
</dbReference>
<proteinExistence type="inferred from homology"/>
<dbReference type="PROSITE" id="PS51273">
    <property type="entry name" value="GATASE_TYPE_1"/>
    <property type="match status" value="1"/>
</dbReference>
<comment type="caution">
    <text evidence="6">The sequence shown here is derived from an EMBL/GenBank/DDBJ whole genome shotgun (WGS) entry which is preliminary data.</text>
</comment>
<organism evidence="6 7">
    <name type="scientific">Caballeronia calidae</name>
    <dbReference type="NCBI Taxonomy" id="1777139"/>
    <lineage>
        <taxon>Bacteria</taxon>
        <taxon>Pseudomonadati</taxon>
        <taxon>Pseudomonadota</taxon>
        <taxon>Betaproteobacteria</taxon>
        <taxon>Burkholderiales</taxon>
        <taxon>Burkholderiaceae</taxon>
        <taxon>Caballeronia</taxon>
    </lineage>
</organism>
<evidence type="ECO:0000256" key="1">
    <source>
        <dbReference type="ARBA" id="ARBA00011083"/>
    </source>
</evidence>
<dbReference type="CDD" id="cd01745">
    <property type="entry name" value="GATase1_2"/>
    <property type="match status" value="1"/>
</dbReference>
<dbReference type="GO" id="GO:0006598">
    <property type="term" value="P:polyamine catabolic process"/>
    <property type="evidence" value="ECO:0007669"/>
    <property type="project" value="TreeGrafter"/>
</dbReference>
<evidence type="ECO:0000256" key="2">
    <source>
        <dbReference type="ARBA" id="ARBA00052718"/>
    </source>
</evidence>
<dbReference type="PANTHER" id="PTHR43235:SF1">
    <property type="entry name" value="GLUTAMINE AMIDOTRANSFERASE PB2B2.05-RELATED"/>
    <property type="match status" value="1"/>
</dbReference>
<dbReference type="InterPro" id="IPR029062">
    <property type="entry name" value="Class_I_gatase-like"/>
</dbReference>
<evidence type="ECO:0000256" key="5">
    <source>
        <dbReference type="ARBA" id="ARBA00066788"/>
    </source>
</evidence>
<dbReference type="RefSeq" id="WP_062607338.1">
    <property type="nucleotide sequence ID" value="NZ_FCOX02000021.1"/>
</dbReference>
<dbReference type="PANTHER" id="PTHR43235">
    <property type="entry name" value="GLUTAMINE AMIDOTRANSFERASE PB2B2.05-RELATED"/>
    <property type="match status" value="1"/>
</dbReference>
<dbReference type="OrthoDB" id="9813383at2"/>
<dbReference type="GO" id="GO:0033969">
    <property type="term" value="F:gamma-glutamyl-gamma-aminobutyrate hydrolase activity"/>
    <property type="evidence" value="ECO:0007669"/>
    <property type="project" value="UniProtKB-EC"/>
</dbReference>
<dbReference type="Pfam" id="PF07722">
    <property type="entry name" value="Peptidase_C26"/>
    <property type="match status" value="1"/>
</dbReference>
<evidence type="ECO:0000256" key="4">
    <source>
        <dbReference type="ARBA" id="ARBA00060634"/>
    </source>
</evidence>
<dbReference type="EMBL" id="FCOX02000021">
    <property type="protein sequence ID" value="SAK82888.1"/>
    <property type="molecule type" value="Genomic_DNA"/>
</dbReference>
<evidence type="ECO:0000313" key="6">
    <source>
        <dbReference type="EMBL" id="SAK82888.1"/>
    </source>
</evidence>
<dbReference type="InterPro" id="IPR044668">
    <property type="entry name" value="PuuD-like"/>
</dbReference>
<dbReference type="AlphaFoldDB" id="A0A158CKK3"/>
<comment type="function">
    <text evidence="3">Involved in the breakdown of putrescine via hydrolysis of the gamma-glutamyl linkage of gamma-glutamyl-gamma-aminobutyrate.</text>
</comment>
<dbReference type="FunFam" id="3.40.50.880:FF:000030">
    <property type="entry name" value="Gamma-glutamyl-gamma-aminobutyrate hydrolase PuuD"/>
    <property type="match status" value="1"/>
</dbReference>
<evidence type="ECO:0000256" key="3">
    <source>
        <dbReference type="ARBA" id="ARBA00055068"/>
    </source>
</evidence>
<gene>
    <name evidence="6" type="ORF">AWB78_04061</name>
</gene>
<name>A0A158CKK3_9BURK</name>
<comment type="catalytic activity">
    <reaction evidence="2">
        <text>4-(gamma-L-glutamylamino)butanoate + H2O = 4-aminobutanoate + L-glutamate</text>
        <dbReference type="Rhea" id="RHEA:19737"/>
        <dbReference type="ChEBI" id="CHEBI:15377"/>
        <dbReference type="ChEBI" id="CHEBI:29985"/>
        <dbReference type="ChEBI" id="CHEBI:58800"/>
        <dbReference type="ChEBI" id="CHEBI:59888"/>
        <dbReference type="EC" id="3.5.1.94"/>
    </reaction>
</comment>
<accession>A0A158CKK3</accession>
<keyword evidence="7" id="KW-1185">Reference proteome</keyword>
<dbReference type="GO" id="GO:0005829">
    <property type="term" value="C:cytosol"/>
    <property type="evidence" value="ECO:0007669"/>
    <property type="project" value="TreeGrafter"/>
</dbReference>
<dbReference type="EC" id="3.5.1.94" evidence="5"/>
<dbReference type="SUPFAM" id="SSF52317">
    <property type="entry name" value="Class I glutamine amidotransferase-like"/>
    <property type="match status" value="1"/>
</dbReference>
<comment type="similarity">
    <text evidence="1">Belongs to the peptidase C26 family.</text>
</comment>
<evidence type="ECO:0000313" key="7">
    <source>
        <dbReference type="Proteomes" id="UP000071859"/>
    </source>
</evidence>